<dbReference type="EMBL" id="JANBUL010000012">
    <property type="protein sequence ID" value="KAJ2785365.1"/>
    <property type="molecule type" value="Genomic_DNA"/>
</dbReference>
<comment type="caution">
    <text evidence="3">The sequence shown here is derived from an EMBL/GenBank/DDBJ whole genome shotgun (WGS) entry which is preliminary data.</text>
</comment>
<keyword evidence="4" id="KW-1185">Reference proteome</keyword>
<proteinExistence type="predicted"/>
<protein>
    <submittedName>
        <fullName evidence="3">Uncharacterized protein</fullName>
    </submittedName>
</protein>
<evidence type="ECO:0000313" key="3">
    <source>
        <dbReference type="EMBL" id="KAJ2785365.1"/>
    </source>
</evidence>
<sequence>MGKARSRTADKVAALKQKLQPQRPRVAGGAAQARPQHSALDKKKAAGKKALGGGTVKHSAGRRDLRRSLDRVAAGARVGDALRGIGAPDAASREQRAREDLERAAQAYEHQQAAVDRTVDELARLMAA</sequence>
<dbReference type="Proteomes" id="UP001140217">
    <property type="component" value="Unassembled WGS sequence"/>
</dbReference>
<dbReference type="AlphaFoldDB" id="A0A9W8HJD6"/>
<evidence type="ECO:0000313" key="4">
    <source>
        <dbReference type="Proteomes" id="UP001140217"/>
    </source>
</evidence>
<dbReference type="OrthoDB" id="5573685at2759"/>
<name>A0A9W8HJD6_9FUNG</name>
<evidence type="ECO:0000256" key="1">
    <source>
        <dbReference type="SAM" id="Coils"/>
    </source>
</evidence>
<gene>
    <name evidence="3" type="ORF">H4R18_000576</name>
</gene>
<keyword evidence="1" id="KW-0175">Coiled coil</keyword>
<evidence type="ECO:0000256" key="2">
    <source>
        <dbReference type="SAM" id="MobiDB-lite"/>
    </source>
</evidence>
<accession>A0A9W8HJD6</accession>
<organism evidence="3 4">
    <name type="scientific">Coemansia javaensis</name>
    <dbReference type="NCBI Taxonomy" id="2761396"/>
    <lineage>
        <taxon>Eukaryota</taxon>
        <taxon>Fungi</taxon>
        <taxon>Fungi incertae sedis</taxon>
        <taxon>Zoopagomycota</taxon>
        <taxon>Kickxellomycotina</taxon>
        <taxon>Kickxellomycetes</taxon>
        <taxon>Kickxellales</taxon>
        <taxon>Kickxellaceae</taxon>
        <taxon>Coemansia</taxon>
    </lineage>
</organism>
<reference evidence="3" key="1">
    <citation type="submission" date="2022-07" db="EMBL/GenBank/DDBJ databases">
        <title>Phylogenomic reconstructions and comparative analyses of Kickxellomycotina fungi.</title>
        <authorList>
            <person name="Reynolds N.K."/>
            <person name="Stajich J.E."/>
            <person name="Barry K."/>
            <person name="Grigoriev I.V."/>
            <person name="Crous P."/>
            <person name="Smith M.E."/>
        </authorList>
    </citation>
    <scope>NUCLEOTIDE SEQUENCE</scope>
    <source>
        <strain evidence="3">NBRC 105414</strain>
    </source>
</reference>
<feature type="coiled-coil region" evidence="1">
    <location>
        <begin position="91"/>
        <end position="118"/>
    </location>
</feature>
<feature type="region of interest" description="Disordered" evidence="2">
    <location>
        <begin position="1"/>
        <end position="65"/>
    </location>
</feature>